<evidence type="ECO:0000256" key="8">
    <source>
        <dbReference type="ARBA" id="ARBA00049460"/>
    </source>
</evidence>
<dbReference type="PANTHER" id="PTHR42778:SF1">
    <property type="entry name" value="2-AMINOETHYLPHOSPHONATE--PYRUVATE TRANSAMINASE"/>
    <property type="match status" value="1"/>
</dbReference>
<dbReference type="InterPro" id="IPR015424">
    <property type="entry name" value="PyrdxlP-dep_Trfase"/>
</dbReference>
<evidence type="ECO:0000256" key="4">
    <source>
        <dbReference type="ARBA" id="ARBA00022898"/>
    </source>
</evidence>
<dbReference type="Proteomes" id="UP000541610">
    <property type="component" value="Unassembled WGS sequence"/>
</dbReference>
<reference evidence="11 12" key="1">
    <citation type="submission" date="2020-04" db="EMBL/GenBank/DDBJ databases">
        <title>Perkinsus olseni comparative genomics.</title>
        <authorList>
            <person name="Bogema D.R."/>
        </authorList>
    </citation>
    <scope>NUCLEOTIDE SEQUENCE [LARGE SCALE GENOMIC DNA]</scope>
    <source>
        <strain evidence="11">00978-12</strain>
    </source>
</reference>
<dbReference type="GO" id="GO:0016616">
    <property type="term" value="F:oxidoreductase activity, acting on the CH-OH group of donors, NAD or NADP as acceptor"/>
    <property type="evidence" value="ECO:0007669"/>
    <property type="project" value="InterPro"/>
</dbReference>
<dbReference type="Gene3D" id="3.40.50.720">
    <property type="entry name" value="NAD(P)-binding Rossmann-like Domain"/>
    <property type="match status" value="1"/>
</dbReference>
<comment type="cofactor">
    <cofactor evidence="1">
        <name>pyridoxal 5'-phosphate</name>
        <dbReference type="ChEBI" id="CHEBI:597326"/>
    </cofactor>
</comment>
<evidence type="ECO:0000256" key="1">
    <source>
        <dbReference type="ARBA" id="ARBA00001933"/>
    </source>
</evidence>
<dbReference type="NCBIfam" id="TIGR02326">
    <property type="entry name" value="transamin_PhnW"/>
    <property type="match status" value="1"/>
</dbReference>
<sequence length="879" mass="94275">MLSSSQTFLSTAAPKIYSRLAAVAGVSCARSLYTSTHQASWARRASPMIFPPRHFTSMAANKGMIIRGRGDMSMEEIPMPGSPQRGECLTRVEKVGICGSDVHFYKNGAVGGYVVRSPMVIGHEGAGVIEQLGEGVSGLQVGDRVALEPAVPCGHCDLCKSGKYNLCPDIKCFGTPPNNGCLTRYVRHPASLCFKLPENVSLEEGVMCEPLAVATYGCKDRAEVKAGDKVLVFGDGPIGTMSAMVSFALGAARVLVCGHHSDKLQGIVEACPRAEVLNVKGAGDYTQVAEKIRGLLTAPVDTTGAQDAMSSCIKATQSGGRVAMVGIGAVEMELPVVDALIREVDIRGTFRFRNTYPTCIDMISKGKVDVKQLVTHRYHFNNDEVLQAFEDCSAGVGKSVVKDSSTSSSVAKAIPASRGLAATSAVEEAEADCSIMVKGSRAGRAKSRRPADNDGSPYCAAVKAAMHPSQNGCALAGVAFRFPLTQLTRSASSFATATRKREVPLLFTPGPLTTTARVKEAMLVDLGSRDTRFTDVVVGIRNRLLALGGVSKEEGYECVIVQGAGTHGIEAVLGTAIPRGGKILILANGAYGQRQAQICHYLGIEYKLIDFTDRKPVGVAALEEALGEDPSFTHVGMVHHETTAGIVNDVKSVGEFLAEKHPKVELVVDAMSSMGAYDLPVKAWNVSYAISSANKCIEGVPGFCFALCKRTSLVAAERNARSFCLDLFAQWKGLETTGQFRFTPPTQVIMAFDEALQEWESEGGVEGRFNRYKQNYDIICTGMEAMGFQYYVEPEHRGVIITTFMQPSHMPAWDFDRFYKFLGDRGLVIYPGKLSSGLSFRLGTIGRISPDDCRELLGAIQDALTEMGISTPIPPPLSS</sequence>
<dbReference type="InterPro" id="IPR020843">
    <property type="entry name" value="ER"/>
</dbReference>
<evidence type="ECO:0000256" key="3">
    <source>
        <dbReference type="ARBA" id="ARBA00022679"/>
    </source>
</evidence>
<dbReference type="Gene3D" id="3.40.640.10">
    <property type="entry name" value="Type I PLP-dependent aspartate aminotransferase-like (Major domain)"/>
    <property type="match status" value="1"/>
</dbReference>
<name>A0A7J6NH40_PEROL</name>
<dbReference type="NCBIfam" id="NF010006">
    <property type="entry name" value="PRK13479.1"/>
    <property type="match status" value="1"/>
</dbReference>
<dbReference type="GO" id="GO:0047304">
    <property type="term" value="F:2-aminoethylphosphonate-pyruvate transaminase activity"/>
    <property type="evidence" value="ECO:0007669"/>
    <property type="project" value="UniProtKB-EC"/>
</dbReference>
<feature type="domain" description="Enoyl reductase (ER)" evidence="10">
    <location>
        <begin position="68"/>
        <end position="401"/>
    </location>
</feature>
<keyword evidence="5" id="KW-0560">Oxidoreductase</keyword>
<dbReference type="InterPro" id="IPR015422">
    <property type="entry name" value="PyrdxlP-dep_Trfase_small"/>
</dbReference>
<organism evidence="11 12">
    <name type="scientific">Perkinsus olseni</name>
    <name type="common">Perkinsus atlanticus</name>
    <dbReference type="NCBI Taxonomy" id="32597"/>
    <lineage>
        <taxon>Eukaryota</taxon>
        <taxon>Sar</taxon>
        <taxon>Alveolata</taxon>
        <taxon>Perkinsozoa</taxon>
        <taxon>Perkinsea</taxon>
        <taxon>Perkinsida</taxon>
        <taxon>Perkinsidae</taxon>
        <taxon>Perkinsus</taxon>
    </lineage>
</organism>
<dbReference type="InterPro" id="IPR002328">
    <property type="entry name" value="ADH_Zn_CS"/>
</dbReference>
<dbReference type="Gene3D" id="3.90.180.10">
    <property type="entry name" value="Medium-chain alcohol dehydrogenases, catalytic domain"/>
    <property type="match status" value="1"/>
</dbReference>
<evidence type="ECO:0000259" key="10">
    <source>
        <dbReference type="SMART" id="SM00829"/>
    </source>
</evidence>
<dbReference type="SUPFAM" id="SSF53383">
    <property type="entry name" value="PLP-dependent transferases"/>
    <property type="match status" value="1"/>
</dbReference>
<comment type="similarity">
    <text evidence="9">Belongs to the zinc-containing alcohol dehydrogenase family.</text>
</comment>
<evidence type="ECO:0000256" key="9">
    <source>
        <dbReference type="RuleBase" id="RU361277"/>
    </source>
</evidence>
<dbReference type="InterPro" id="IPR013149">
    <property type="entry name" value="ADH-like_C"/>
</dbReference>
<dbReference type="SMART" id="SM00829">
    <property type="entry name" value="PKS_ER"/>
    <property type="match status" value="1"/>
</dbReference>
<dbReference type="SUPFAM" id="SSF50129">
    <property type="entry name" value="GroES-like"/>
    <property type="match status" value="1"/>
</dbReference>
<dbReference type="EC" id="2.6.1.37" evidence="7"/>
<dbReference type="SUPFAM" id="SSF51735">
    <property type="entry name" value="NAD(P)-binding Rossmann-fold domains"/>
    <property type="match status" value="1"/>
</dbReference>
<dbReference type="EMBL" id="JABANP010000408">
    <property type="protein sequence ID" value="KAF4682790.1"/>
    <property type="molecule type" value="Genomic_DNA"/>
</dbReference>
<keyword evidence="4" id="KW-0663">Pyridoxal phosphate</keyword>
<keyword evidence="6" id="KW-0670">Pyruvate</keyword>
<dbReference type="InterPro" id="IPR015421">
    <property type="entry name" value="PyrdxlP-dep_Trfase_major"/>
</dbReference>
<accession>A0A7J6NH40</accession>
<dbReference type="CDD" id="cd05285">
    <property type="entry name" value="sorbitol_DH"/>
    <property type="match status" value="1"/>
</dbReference>
<evidence type="ECO:0000256" key="7">
    <source>
        <dbReference type="ARBA" id="ARBA00044521"/>
    </source>
</evidence>
<dbReference type="AlphaFoldDB" id="A0A7J6NH40"/>
<dbReference type="GO" id="GO:0019700">
    <property type="term" value="P:organic phosphonate catabolic process"/>
    <property type="evidence" value="ECO:0007669"/>
    <property type="project" value="InterPro"/>
</dbReference>
<comment type="cofactor">
    <cofactor evidence="9">
        <name>Zn(2+)</name>
        <dbReference type="ChEBI" id="CHEBI:29105"/>
    </cofactor>
</comment>
<comment type="caution">
    <text evidence="11">The sequence shown here is derived from an EMBL/GenBank/DDBJ whole genome shotgun (WGS) entry which is preliminary data.</text>
</comment>
<keyword evidence="9" id="KW-0479">Metal-binding</keyword>
<gene>
    <name evidence="11" type="ORF">FOZ60_010098</name>
</gene>
<dbReference type="PROSITE" id="PS00059">
    <property type="entry name" value="ADH_ZINC"/>
    <property type="match status" value="1"/>
</dbReference>
<dbReference type="Gene3D" id="3.90.1150.10">
    <property type="entry name" value="Aspartate Aminotransferase, domain 1"/>
    <property type="match status" value="1"/>
</dbReference>
<evidence type="ECO:0000256" key="2">
    <source>
        <dbReference type="ARBA" id="ARBA00022576"/>
    </source>
</evidence>
<evidence type="ECO:0000313" key="12">
    <source>
        <dbReference type="Proteomes" id="UP000541610"/>
    </source>
</evidence>
<dbReference type="InterPro" id="IPR012703">
    <property type="entry name" value="NH2EtPonate_pyrv_transaminase"/>
</dbReference>
<dbReference type="Pfam" id="PF00107">
    <property type="entry name" value="ADH_zinc_N"/>
    <property type="match status" value="1"/>
</dbReference>
<dbReference type="InterPro" id="IPR013154">
    <property type="entry name" value="ADH-like_N"/>
</dbReference>
<keyword evidence="9" id="KW-0862">Zinc</keyword>
<evidence type="ECO:0000313" key="11">
    <source>
        <dbReference type="EMBL" id="KAF4682790.1"/>
    </source>
</evidence>
<comment type="catalytic activity">
    <reaction evidence="8">
        <text>(2-aminoethyl)phosphonate + pyruvate = phosphonoacetaldehyde + L-alanine</text>
        <dbReference type="Rhea" id="RHEA:17021"/>
        <dbReference type="ChEBI" id="CHEBI:15361"/>
        <dbReference type="ChEBI" id="CHEBI:57418"/>
        <dbReference type="ChEBI" id="CHEBI:57972"/>
        <dbReference type="ChEBI" id="CHEBI:58383"/>
        <dbReference type="EC" id="2.6.1.37"/>
    </reaction>
</comment>
<dbReference type="InterPro" id="IPR011032">
    <property type="entry name" value="GroES-like_sf"/>
</dbReference>
<dbReference type="HAMAP" id="MF_01376">
    <property type="entry name" value="PhnW_aminotrans_5"/>
    <property type="match status" value="1"/>
</dbReference>
<dbReference type="InterPro" id="IPR000192">
    <property type="entry name" value="Aminotrans_V_dom"/>
</dbReference>
<protein>
    <recommendedName>
        <fullName evidence="7">2-aminoethylphosphonate--pyruvate transaminase</fullName>
        <ecNumber evidence="7">2.6.1.37</ecNumber>
    </recommendedName>
</protein>
<dbReference type="PANTHER" id="PTHR42778">
    <property type="entry name" value="2-AMINOETHYLPHOSPHONATE--PYRUVATE TRANSAMINASE"/>
    <property type="match status" value="1"/>
</dbReference>
<dbReference type="GO" id="GO:0008270">
    <property type="term" value="F:zinc ion binding"/>
    <property type="evidence" value="ECO:0007669"/>
    <property type="project" value="InterPro"/>
</dbReference>
<proteinExistence type="inferred from homology"/>
<dbReference type="InterPro" id="IPR045306">
    <property type="entry name" value="SDH-like"/>
</dbReference>
<dbReference type="OrthoDB" id="7403325at2759"/>
<evidence type="ECO:0000256" key="6">
    <source>
        <dbReference type="ARBA" id="ARBA00023317"/>
    </source>
</evidence>
<keyword evidence="2" id="KW-0032">Aminotransferase</keyword>
<evidence type="ECO:0000256" key="5">
    <source>
        <dbReference type="ARBA" id="ARBA00023002"/>
    </source>
</evidence>
<dbReference type="Pfam" id="PF08240">
    <property type="entry name" value="ADH_N"/>
    <property type="match status" value="1"/>
</dbReference>
<dbReference type="NCBIfam" id="TIGR03301">
    <property type="entry name" value="PhnW-AepZ"/>
    <property type="match status" value="1"/>
</dbReference>
<keyword evidence="3" id="KW-0808">Transferase</keyword>
<dbReference type="InterPro" id="IPR036291">
    <property type="entry name" value="NAD(P)-bd_dom_sf"/>
</dbReference>
<dbReference type="Pfam" id="PF00266">
    <property type="entry name" value="Aminotran_5"/>
    <property type="match status" value="1"/>
</dbReference>